<reference evidence="2" key="1">
    <citation type="submission" date="2022-10" db="EMBL/GenBank/DDBJ databases">
        <title>Culturing micro-colonial fungi from biological soil crusts in the Mojave desert and describing Neophaeococcomyces mojavensis, and introducing the new genera and species Taxawa tesnikishii.</title>
        <authorList>
            <person name="Kurbessoian T."/>
            <person name="Stajich J.E."/>
        </authorList>
    </citation>
    <scope>NUCLEOTIDE SEQUENCE</scope>
    <source>
        <strain evidence="2">TK_41</strain>
    </source>
</reference>
<sequence>MTTTVQDRVTTSPPISTPSLRSRIIGTWDLVHYIGTNIENPEDIMYPLGKDARGQIMYSNDGYMSALLQVGDLTPFEKGWNNGTTEEWAIAAQCTMAYAGPFYLDEAPGKPQTIVHHAQISIHPNLIDTLQVRCAEIIQEDGHDYIVLGPELPTDWEGSKRLLRLKWRKRPQNNATRPPPEAKELKL</sequence>
<dbReference type="InterPro" id="IPR024311">
    <property type="entry name" value="Lipocalin-like"/>
</dbReference>
<dbReference type="Proteomes" id="UP001172673">
    <property type="component" value="Unassembled WGS sequence"/>
</dbReference>
<evidence type="ECO:0000313" key="2">
    <source>
        <dbReference type="EMBL" id="KAJ9604311.1"/>
    </source>
</evidence>
<organism evidence="2 3">
    <name type="scientific">Cladophialophora chaetospira</name>
    <dbReference type="NCBI Taxonomy" id="386627"/>
    <lineage>
        <taxon>Eukaryota</taxon>
        <taxon>Fungi</taxon>
        <taxon>Dikarya</taxon>
        <taxon>Ascomycota</taxon>
        <taxon>Pezizomycotina</taxon>
        <taxon>Eurotiomycetes</taxon>
        <taxon>Chaetothyriomycetidae</taxon>
        <taxon>Chaetothyriales</taxon>
        <taxon>Herpotrichiellaceae</taxon>
        <taxon>Cladophialophora</taxon>
    </lineage>
</organism>
<feature type="domain" description="Lipocalin-like" evidence="1">
    <location>
        <begin position="25"/>
        <end position="169"/>
    </location>
</feature>
<name>A0AA39CDI6_9EURO</name>
<keyword evidence="3" id="KW-1185">Reference proteome</keyword>
<gene>
    <name evidence="2" type="ORF">H2200_011145</name>
</gene>
<comment type="caution">
    <text evidence="2">The sequence shown here is derived from an EMBL/GenBank/DDBJ whole genome shotgun (WGS) entry which is preliminary data.</text>
</comment>
<evidence type="ECO:0000313" key="3">
    <source>
        <dbReference type="Proteomes" id="UP001172673"/>
    </source>
</evidence>
<accession>A0AA39CDI6</accession>
<dbReference type="Pfam" id="PF13924">
    <property type="entry name" value="Lipocalin_5"/>
    <property type="match status" value="1"/>
</dbReference>
<protein>
    <recommendedName>
        <fullName evidence="1">Lipocalin-like domain-containing protein</fullName>
    </recommendedName>
</protein>
<dbReference type="EMBL" id="JAPDRK010000019">
    <property type="protein sequence ID" value="KAJ9604311.1"/>
    <property type="molecule type" value="Genomic_DNA"/>
</dbReference>
<evidence type="ECO:0000259" key="1">
    <source>
        <dbReference type="Pfam" id="PF13924"/>
    </source>
</evidence>
<dbReference type="AlphaFoldDB" id="A0AA39CDI6"/>
<proteinExistence type="predicted"/>